<dbReference type="Proteomes" id="UP000694569">
    <property type="component" value="Unplaced"/>
</dbReference>
<dbReference type="InterPro" id="IPR011598">
    <property type="entry name" value="bHLH_dom"/>
</dbReference>
<dbReference type="GO" id="GO:0003007">
    <property type="term" value="P:heart morphogenesis"/>
    <property type="evidence" value="ECO:0007669"/>
    <property type="project" value="TreeGrafter"/>
</dbReference>
<reference evidence="9" key="1">
    <citation type="submission" date="2025-08" db="UniProtKB">
        <authorList>
            <consortium name="Ensembl"/>
        </authorList>
    </citation>
    <scope>IDENTIFICATION</scope>
</reference>
<name>A0A8C5MAW6_9ANUR</name>
<dbReference type="CDD" id="cd18938">
    <property type="entry name" value="bHLH_TS_Mesp"/>
    <property type="match status" value="1"/>
</dbReference>
<dbReference type="GO" id="GO:0032525">
    <property type="term" value="P:somite rostral/caudal axis specification"/>
    <property type="evidence" value="ECO:0007669"/>
    <property type="project" value="TreeGrafter"/>
</dbReference>
<evidence type="ECO:0000256" key="5">
    <source>
        <dbReference type="ARBA" id="ARBA00023125"/>
    </source>
</evidence>
<dbReference type="SMART" id="SM00353">
    <property type="entry name" value="HLH"/>
    <property type="match status" value="1"/>
</dbReference>
<evidence type="ECO:0000256" key="3">
    <source>
        <dbReference type="ARBA" id="ARBA00022976"/>
    </source>
</evidence>
<dbReference type="InterPro" id="IPR040259">
    <property type="entry name" value="Mesogenin/MesP"/>
</dbReference>
<dbReference type="GO" id="GO:0001707">
    <property type="term" value="P:mesoderm formation"/>
    <property type="evidence" value="ECO:0007669"/>
    <property type="project" value="TreeGrafter"/>
</dbReference>
<dbReference type="GO" id="GO:0000981">
    <property type="term" value="F:DNA-binding transcription factor activity, RNA polymerase II-specific"/>
    <property type="evidence" value="ECO:0007669"/>
    <property type="project" value="TreeGrafter"/>
</dbReference>
<proteinExistence type="predicted"/>
<dbReference type="GO" id="GO:0005634">
    <property type="term" value="C:nucleus"/>
    <property type="evidence" value="ECO:0007669"/>
    <property type="project" value="UniProtKB-SubCell"/>
</dbReference>
<dbReference type="GO" id="GO:0046983">
    <property type="term" value="F:protein dimerization activity"/>
    <property type="evidence" value="ECO:0007669"/>
    <property type="project" value="InterPro"/>
</dbReference>
<dbReference type="InterPro" id="IPR036638">
    <property type="entry name" value="HLH_DNA-bd_sf"/>
</dbReference>
<dbReference type="Ensembl" id="ENSLLET00000010802.1">
    <property type="protein sequence ID" value="ENSLLEP00000010397.1"/>
    <property type="gene ID" value="ENSLLEG00000006627.1"/>
</dbReference>
<dbReference type="Pfam" id="PF00010">
    <property type="entry name" value="HLH"/>
    <property type="match status" value="1"/>
</dbReference>
<keyword evidence="4" id="KW-0805">Transcription regulation</keyword>
<evidence type="ECO:0000313" key="10">
    <source>
        <dbReference type="Proteomes" id="UP000694569"/>
    </source>
</evidence>
<protein>
    <recommendedName>
        <fullName evidence="8">BHLH domain-containing protein</fullName>
    </recommendedName>
</protein>
<dbReference type="PANTHER" id="PTHR20937">
    <property type="entry name" value="IP14615P"/>
    <property type="match status" value="1"/>
</dbReference>
<keyword evidence="6" id="KW-0804">Transcription</keyword>
<dbReference type="AlphaFoldDB" id="A0A8C5MAW6"/>
<dbReference type="FunFam" id="4.10.280.10:FF:000047">
    <property type="entry name" value="mesoderm posterior protein 1"/>
    <property type="match status" value="1"/>
</dbReference>
<dbReference type="SUPFAM" id="SSF47459">
    <property type="entry name" value="HLH, helix-loop-helix DNA-binding domain"/>
    <property type="match status" value="1"/>
</dbReference>
<comment type="subcellular location">
    <subcellularLocation>
        <location evidence="1">Nucleus</location>
    </subcellularLocation>
</comment>
<keyword evidence="10" id="KW-1185">Reference proteome</keyword>
<evidence type="ECO:0000256" key="7">
    <source>
        <dbReference type="ARBA" id="ARBA00023242"/>
    </source>
</evidence>
<reference evidence="9" key="2">
    <citation type="submission" date="2025-09" db="UniProtKB">
        <authorList>
            <consortium name="Ensembl"/>
        </authorList>
    </citation>
    <scope>IDENTIFICATION</scope>
</reference>
<dbReference type="GeneTree" id="ENSGT00530000063712"/>
<keyword evidence="7" id="KW-0539">Nucleus</keyword>
<evidence type="ECO:0000256" key="1">
    <source>
        <dbReference type="ARBA" id="ARBA00004123"/>
    </source>
</evidence>
<dbReference type="GO" id="GO:0000978">
    <property type="term" value="F:RNA polymerase II cis-regulatory region sequence-specific DNA binding"/>
    <property type="evidence" value="ECO:0007669"/>
    <property type="project" value="TreeGrafter"/>
</dbReference>
<dbReference type="PANTHER" id="PTHR20937:SF20">
    <property type="entry name" value="MESODERM POSTERIOR HOMOLOG B"/>
    <property type="match status" value="1"/>
</dbReference>
<organism evidence="9 10">
    <name type="scientific">Leptobrachium leishanense</name>
    <name type="common">Leishan spiny toad</name>
    <dbReference type="NCBI Taxonomy" id="445787"/>
    <lineage>
        <taxon>Eukaryota</taxon>
        <taxon>Metazoa</taxon>
        <taxon>Chordata</taxon>
        <taxon>Craniata</taxon>
        <taxon>Vertebrata</taxon>
        <taxon>Euteleostomi</taxon>
        <taxon>Amphibia</taxon>
        <taxon>Batrachia</taxon>
        <taxon>Anura</taxon>
        <taxon>Pelobatoidea</taxon>
        <taxon>Megophryidae</taxon>
        <taxon>Leptobrachium</taxon>
    </lineage>
</organism>
<dbReference type="GO" id="GO:0007219">
    <property type="term" value="P:Notch signaling pathway"/>
    <property type="evidence" value="ECO:0007669"/>
    <property type="project" value="UniProtKB-KW"/>
</dbReference>
<accession>A0A8C5MAW6</accession>
<evidence type="ECO:0000313" key="9">
    <source>
        <dbReference type="Ensembl" id="ENSLLEP00000010397.1"/>
    </source>
</evidence>
<sequence length="278" mass="31971">MDKSSVPTHSQNCTMQQQCVTQCYPHSEGYSSLSPSSSTDSCGLSPTYMTWRTSSETCGNIPFNDTQMEDFRMDSKKFSDRKTKKGKAKLAYNQRQSASEREKLRMRNLSKALQNLRRYLPPSVAPADKNLTKIETLQLTIRYISHLSAQLGLSDEVLEQRRLASIQGANRSLKSHICCVEGTQELSWEETEQIHKSVECVNPASESERFPVQVQNIQALCPQPYHVPHFPKVEYAPSQHECPVITTFFLLVFYCFTLYTNMAWQRWSCWVSMERPFQ</sequence>
<evidence type="ECO:0000256" key="4">
    <source>
        <dbReference type="ARBA" id="ARBA00023015"/>
    </source>
</evidence>
<dbReference type="Gene3D" id="4.10.280.10">
    <property type="entry name" value="Helix-loop-helix DNA-binding domain"/>
    <property type="match status" value="1"/>
</dbReference>
<dbReference type="PROSITE" id="PS50888">
    <property type="entry name" value="BHLH"/>
    <property type="match status" value="1"/>
</dbReference>
<evidence type="ECO:0000256" key="2">
    <source>
        <dbReference type="ARBA" id="ARBA00022473"/>
    </source>
</evidence>
<evidence type="ECO:0000256" key="6">
    <source>
        <dbReference type="ARBA" id="ARBA00023163"/>
    </source>
</evidence>
<keyword evidence="3" id="KW-0914">Notch signaling pathway</keyword>
<evidence type="ECO:0000259" key="8">
    <source>
        <dbReference type="PROSITE" id="PS50888"/>
    </source>
</evidence>
<feature type="domain" description="BHLH" evidence="8">
    <location>
        <begin position="93"/>
        <end position="147"/>
    </location>
</feature>
<keyword evidence="5" id="KW-0238">DNA-binding</keyword>
<dbReference type="OrthoDB" id="9946827at2759"/>
<keyword evidence="2" id="KW-0217">Developmental protein</keyword>